<evidence type="ECO:0000313" key="2">
    <source>
        <dbReference type="EMBL" id="NWF06678.1"/>
    </source>
</evidence>
<accession>A0A7Y8GB12</accession>
<dbReference type="AlphaFoldDB" id="A0A7Y8GB12"/>
<proteinExistence type="predicted"/>
<dbReference type="Proteomes" id="UP000561369">
    <property type="component" value="Unassembled WGS sequence"/>
</dbReference>
<comment type="caution">
    <text evidence="2">The sequence shown here is derived from an EMBL/GenBank/DDBJ whole genome shotgun (WGS) entry which is preliminary data.</text>
</comment>
<protein>
    <submittedName>
        <fullName evidence="2">Uncharacterized protein</fullName>
    </submittedName>
</protein>
<sequence>MSLNEHLKNALNSDSGDELDEIIDLYVTLPADVFSCLTISLEGNWKDIDSVWSARLDAADPKNNAKCHVHIAKTKHRSSKSNQISWNDDGSRHDKKTFNTKLGQSRKAQAIARKILGLGESVSLESIDSKQLVERPLLSTSTSLSNDGKEMKVEFYLEKPTARLPAWLRW</sequence>
<name>A0A7Y8GB12_9PSED</name>
<organism evidence="2 3">
    <name type="scientific">Pseudomonas salomonii</name>
    <dbReference type="NCBI Taxonomy" id="191391"/>
    <lineage>
        <taxon>Bacteria</taxon>
        <taxon>Pseudomonadati</taxon>
        <taxon>Pseudomonadota</taxon>
        <taxon>Gammaproteobacteria</taxon>
        <taxon>Pseudomonadales</taxon>
        <taxon>Pseudomonadaceae</taxon>
        <taxon>Pseudomonas</taxon>
    </lineage>
</organism>
<evidence type="ECO:0000313" key="3">
    <source>
        <dbReference type="Proteomes" id="UP000561369"/>
    </source>
</evidence>
<gene>
    <name evidence="2" type="ORF">HX810_03180</name>
</gene>
<reference evidence="2 3" key="1">
    <citation type="submission" date="2020-04" db="EMBL/GenBank/DDBJ databases">
        <title>Molecular characterization of pseudomonads from Agaricus bisporus reveal novel blotch 2 pathogens in Western Europe.</title>
        <authorList>
            <person name="Taparia T."/>
            <person name="Krijger M."/>
            <person name="Haynes E."/>
            <person name="Elpinstone J.G."/>
            <person name="Noble R."/>
            <person name="Van Der Wolf J."/>
        </authorList>
    </citation>
    <scope>NUCLEOTIDE SEQUENCE [LARGE SCALE GENOMIC DNA]</scope>
    <source>
        <strain evidence="2 3">IPO3765</strain>
    </source>
</reference>
<feature type="region of interest" description="Disordered" evidence="1">
    <location>
        <begin position="79"/>
        <end position="98"/>
    </location>
</feature>
<dbReference type="EMBL" id="JACAQV010000005">
    <property type="protein sequence ID" value="NWF06678.1"/>
    <property type="molecule type" value="Genomic_DNA"/>
</dbReference>
<dbReference type="Pfam" id="PF19894">
    <property type="entry name" value="DUF6367"/>
    <property type="match status" value="1"/>
</dbReference>
<dbReference type="InterPro" id="IPR045947">
    <property type="entry name" value="DUF6367"/>
</dbReference>
<evidence type="ECO:0000256" key="1">
    <source>
        <dbReference type="SAM" id="MobiDB-lite"/>
    </source>
</evidence>
<dbReference type="RefSeq" id="WP_177023602.1">
    <property type="nucleotide sequence ID" value="NZ_JACAQV010000005.1"/>
</dbReference>